<evidence type="ECO:0000256" key="15">
    <source>
        <dbReference type="SAM" id="Phobius"/>
    </source>
</evidence>
<dbReference type="RefSeq" id="WP_099019701.1">
    <property type="nucleotide sequence ID" value="NZ_NIHB01000003.1"/>
</dbReference>
<comment type="caution">
    <text evidence="16">The sequence shown here is derived from an EMBL/GenBank/DDBJ whole genome shotgun (WGS) entry which is preliminary data.</text>
</comment>
<evidence type="ECO:0000256" key="4">
    <source>
        <dbReference type="ARBA" id="ARBA00022448"/>
    </source>
</evidence>
<feature type="transmembrane region" description="Helical" evidence="15">
    <location>
        <begin position="49"/>
        <end position="69"/>
    </location>
</feature>
<evidence type="ECO:0000256" key="7">
    <source>
        <dbReference type="ARBA" id="ARBA00022519"/>
    </source>
</evidence>
<evidence type="ECO:0000256" key="5">
    <source>
        <dbReference type="ARBA" id="ARBA00022466"/>
    </source>
</evidence>
<keyword evidence="4" id="KW-0813">Transport</keyword>
<evidence type="ECO:0000256" key="14">
    <source>
        <dbReference type="ARBA" id="ARBA00045720"/>
    </source>
</evidence>
<keyword evidence="12 15" id="KW-0472">Membrane</keyword>
<dbReference type="GO" id="GO:0015097">
    <property type="term" value="F:mercury ion transmembrane transporter activity"/>
    <property type="evidence" value="ECO:0007669"/>
    <property type="project" value="InterPro"/>
</dbReference>
<evidence type="ECO:0000256" key="11">
    <source>
        <dbReference type="ARBA" id="ARBA00022989"/>
    </source>
</evidence>
<keyword evidence="5" id="KW-0475">Mercuric resistance</keyword>
<keyword evidence="6" id="KW-1003">Cell membrane</keyword>
<reference evidence="16 17" key="1">
    <citation type="submission" date="2019-03" db="EMBL/GenBank/DDBJ databases">
        <title>Genomic Encyclopedia of Type Strains, Phase IV (KMG-IV): sequencing the most valuable type-strain genomes for metagenomic binning, comparative biology and taxonomic classification.</title>
        <authorList>
            <person name="Goeker M."/>
        </authorList>
    </citation>
    <scope>NUCLEOTIDE SEQUENCE [LARGE SCALE GENOMIC DNA]</scope>
    <source>
        <strain evidence="16 17">DSM 25488</strain>
    </source>
</reference>
<dbReference type="AlphaFoldDB" id="A0A4R6XFY7"/>
<keyword evidence="9" id="KW-0479">Metal-binding</keyword>
<comment type="subcellular location">
    <subcellularLocation>
        <location evidence="1">Cell inner membrane</location>
        <topology evidence="1">Multi-pass membrane protein</topology>
    </subcellularLocation>
</comment>
<evidence type="ECO:0000256" key="13">
    <source>
        <dbReference type="ARBA" id="ARBA00030934"/>
    </source>
</evidence>
<sequence>MTTHKKTLITAGFAAIGASACCIGPLLLLSLGVSGTWISSLTAMEPYSLYFIFITVCLLCWVFYKLYITQEKCNEENICADRKVLRNQRIIFWIVSCILLSMITFQYYAQYIID</sequence>
<keyword evidence="10" id="KW-0476">Mercury</keyword>
<dbReference type="Proteomes" id="UP000295724">
    <property type="component" value="Unassembled WGS sequence"/>
</dbReference>
<evidence type="ECO:0000256" key="3">
    <source>
        <dbReference type="ARBA" id="ARBA00017053"/>
    </source>
</evidence>
<dbReference type="Pfam" id="PF02411">
    <property type="entry name" value="MerT"/>
    <property type="match status" value="1"/>
</dbReference>
<evidence type="ECO:0000313" key="16">
    <source>
        <dbReference type="EMBL" id="TDR18285.1"/>
    </source>
</evidence>
<comment type="function">
    <text evidence="14">Involved in mercury resistance. Probably transfers a mercuric ion from the periplasmic Hg(2+)-binding protein MerP to the cytoplasmic mercuric reductase MerA.</text>
</comment>
<dbReference type="EMBL" id="SNZB01000005">
    <property type="protein sequence ID" value="TDR18285.1"/>
    <property type="molecule type" value="Genomic_DNA"/>
</dbReference>
<dbReference type="PROSITE" id="PS51257">
    <property type="entry name" value="PROKAR_LIPOPROTEIN"/>
    <property type="match status" value="1"/>
</dbReference>
<evidence type="ECO:0000256" key="1">
    <source>
        <dbReference type="ARBA" id="ARBA00004429"/>
    </source>
</evidence>
<keyword evidence="7" id="KW-0997">Cell inner membrane</keyword>
<evidence type="ECO:0000256" key="8">
    <source>
        <dbReference type="ARBA" id="ARBA00022692"/>
    </source>
</evidence>
<keyword evidence="11 15" id="KW-1133">Transmembrane helix</keyword>
<dbReference type="GO" id="GO:0046872">
    <property type="term" value="F:metal ion binding"/>
    <property type="evidence" value="ECO:0007669"/>
    <property type="project" value="UniProtKB-KW"/>
</dbReference>
<evidence type="ECO:0000256" key="10">
    <source>
        <dbReference type="ARBA" id="ARBA00022914"/>
    </source>
</evidence>
<evidence type="ECO:0000256" key="6">
    <source>
        <dbReference type="ARBA" id="ARBA00022475"/>
    </source>
</evidence>
<dbReference type="OrthoDB" id="9813737at2"/>
<evidence type="ECO:0000313" key="17">
    <source>
        <dbReference type="Proteomes" id="UP000295724"/>
    </source>
</evidence>
<organism evidence="16 17">
    <name type="scientific">Marinicella litoralis</name>
    <dbReference type="NCBI Taxonomy" id="644220"/>
    <lineage>
        <taxon>Bacteria</taxon>
        <taxon>Pseudomonadati</taxon>
        <taxon>Pseudomonadota</taxon>
        <taxon>Gammaproteobacteria</taxon>
        <taxon>Lysobacterales</taxon>
        <taxon>Marinicellaceae</taxon>
        <taxon>Marinicella</taxon>
    </lineage>
</organism>
<dbReference type="Gene3D" id="1.10.287.910">
    <property type="entry name" value="bacterial mercury transporter, merf"/>
    <property type="match status" value="1"/>
</dbReference>
<protein>
    <recommendedName>
        <fullName evidence="3">Mercuric transport protein MerT</fullName>
    </recommendedName>
    <alternativeName>
        <fullName evidence="13">Mercury ion transport protein</fullName>
    </alternativeName>
</protein>
<evidence type="ECO:0000256" key="9">
    <source>
        <dbReference type="ARBA" id="ARBA00022723"/>
    </source>
</evidence>
<dbReference type="InterPro" id="IPR003457">
    <property type="entry name" value="Transprt_MerT"/>
</dbReference>
<keyword evidence="17" id="KW-1185">Reference proteome</keyword>
<accession>A0A4R6XFY7</accession>
<evidence type="ECO:0000256" key="12">
    <source>
        <dbReference type="ARBA" id="ARBA00023136"/>
    </source>
</evidence>
<gene>
    <name evidence="16" type="ORF">C8D91_2200</name>
</gene>
<feature type="transmembrane region" description="Helical" evidence="15">
    <location>
        <begin position="7"/>
        <end position="29"/>
    </location>
</feature>
<feature type="transmembrane region" description="Helical" evidence="15">
    <location>
        <begin position="90"/>
        <end position="109"/>
    </location>
</feature>
<evidence type="ECO:0000256" key="2">
    <source>
        <dbReference type="ARBA" id="ARBA00008224"/>
    </source>
</evidence>
<comment type="similarity">
    <text evidence="2">Belongs to the MerT family.</text>
</comment>
<keyword evidence="8 15" id="KW-0812">Transmembrane</keyword>
<proteinExistence type="inferred from homology"/>
<name>A0A4R6XFY7_9GAMM</name>
<dbReference type="GO" id="GO:0005886">
    <property type="term" value="C:plasma membrane"/>
    <property type="evidence" value="ECO:0007669"/>
    <property type="project" value="UniProtKB-SubCell"/>
</dbReference>